<feature type="transmembrane region" description="Helical" evidence="1">
    <location>
        <begin position="467"/>
        <end position="486"/>
    </location>
</feature>
<feature type="transmembrane region" description="Helical" evidence="1">
    <location>
        <begin position="600"/>
        <end position="618"/>
    </location>
</feature>
<comment type="caution">
    <text evidence="2">The sequence shown here is derived from an EMBL/GenBank/DDBJ whole genome shotgun (WGS) entry which is preliminary data.</text>
</comment>
<keyword evidence="1" id="KW-0812">Transmembrane</keyword>
<dbReference type="AlphaFoldDB" id="U2R2Q3"/>
<feature type="transmembrane region" description="Helical" evidence="1">
    <location>
        <begin position="273"/>
        <end position="292"/>
    </location>
</feature>
<accession>U2R2Q3</accession>
<feature type="transmembrane region" description="Helical" evidence="1">
    <location>
        <begin position="97"/>
        <end position="115"/>
    </location>
</feature>
<dbReference type="PATRIC" id="fig|888055.3.peg.2083"/>
<evidence type="ECO:0000313" key="3">
    <source>
        <dbReference type="Proteomes" id="UP000016626"/>
    </source>
</evidence>
<feature type="transmembrane region" description="Helical" evidence="1">
    <location>
        <begin position="630"/>
        <end position="647"/>
    </location>
</feature>
<feature type="transmembrane region" description="Helical" evidence="1">
    <location>
        <begin position="356"/>
        <end position="375"/>
    </location>
</feature>
<name>U2R2Q3_LEPWF</name>
<gene>
    <name evidence="2" type="ORF">HMPREF9015_02172</name>
</gene>
<evidence type="ECO:0000313" key="2">
    <source>
        <dbReference type="EMBL" id="ERK47913.1"/>
    </source>
</evidence>
<feature type="transmembrane region" description="Helical" evidence="1">
    <location>
        <begin position="568"/>
        <end position="588"/>
    </location>
</feature>
<reference evidence="2 3" key="1">
    <citation type="submission" date="2013-06" db="EMBL/GenBank/DDBJ databases">
        <authorList>
            <person name="Weinstock G."/>
            <person name="Sodergren E."/>
            <person name="Lobos E.A."/>
            <person name="Fulton L."/>
            <person name="Fulton R."/>
            <person name="Courtney L."/>
            <person name="Fronick C."/>
            <person name="O'Laughlin M."/>
            <person name="Godfrey J."/>
            <person name="Wilson R.M."/>
            <person name="Miner T."/>
            <person name="Farmer C."/>
            <person name="Delehaunty K."/>
            <person name="Cordes M."/>
            <person name="Minx P."/>
            <person name="Tomlinson C."/>
            <person name="Chen J."/>
            <person name="Wollam A."/>
            <person name="Pepin K.H."/>
            <person name="Bhonagiri V."/>
            <person name="Zhang X."/>
            <person name="Warren W."/>
            <person name="Mitreva M."/>
            <person name="Mardis E.R."/>
            <person name="Wilson R.K."/>
        </authorList>
    </citation>
    <scope>NUCLEOTIDE SEQUENCE [LARGE SCALE GENOMIC DNA]</scope>
    <source>
        <strain evidence="2 3">F0279</strain>
    </source>
</reference>
<keyword evidence="1" id="KW-1133">Transmembrane helix</keyword>
<sequence length="989" mass="116010">MIKMKNFKDFIRVYLPLIVGIIVTGISLVILQAYMGMKPQVYKDVILEAVALTGVNKTGEVYSVWISIFLGIISILVYLFLKKENIKKLKNIKIQNFDFLGIGVFLIPIISILILKQEINIFYLIAGIIYFISPFFVKNKKISKEKILLLLFSVYFFCLSLKAVFDKLSKNFEIIPQDILYLLTGIIFFSILYFLERNKKLDINKTIMKLQLPVPFILLTYLTDRYLIDEIEIHRIPYPKRYILLIVLLIVILLIIGILQYKKKLKKIDKKENIFPILFPSIIILSILRQFIFPMFVHNGDFWHLGEEMLPWDQLFKQKMTLFGDFSGTSGFYGMTLGFLQNIILKGTDISYYPAYSLRIMLWCILLAVLIYLLVGEKYSLIIFTFTSLTIYNRIYLLLASLLILSIPRLIKRRVNWLQIYGLLSILSVFYYPLNGAGVVLGGLPFALIQMYLVIKERLLIKSLKQKMFWVLNIVLIYPVVIMIKYTSGLVKMMKLLSSQTVLADGINVYGYSNPPGWFMRYIIDYRLRNVAWYVSVFLAISFILLIFMYYLFLYLMQDKKLIKKLKCPEFFILSSACIAIPLNYTYMIVRMEWVEGLQFFRQSNAIIAFGFILLVFICRYGHKLFNKNIKTITIGLILVYLILIKGDVPLGNEVNYVQHTYKISNMIYVDGNQEGVPKLGKGIISEKNMKYIRTYKEMKEKLIKENERFWPIYSREMLIIFNSKTPTKIDSPVLTKSLRSTRENLSSIKEKPVFITDLTNWGSYYTYRWVIENGYVLYKYKDVDFWIRPDRYAEVFGSLEEGRKNIFNDFESQSFDRIPYSLGNSMKSLSKIFKNRNEINLSTLKFDVNQIEYLSNEKFKIIDKEKNMKDKMGPYIVLNLPNVINGSEYDFMYIEFESNDKKTGNRGIEDKKKIQLLWEDEQHTISENRSIWFNVMNGKLLIPVGMHAAWNFSNITKLKINFEGLESGTEIKIKKIEFMKLDTDRKED</sequence>
<feature type="transmembrane region" description="Helical" evidence="1">
    <location>
        <begin position="242"/>
        <end position="261"/>
    </location>
</feature>
<dbReference type="HOGENOM" id="CLU_305387_0_0_0"/>
<organism evidence="2 3">
    <name type="scientific">Leptotrichia wadei (strain F0279)</name>
    <dbReference type="NCBI Taxonomy" id="888055"/>
    <lineage>
        <taxon>Bacteria</taxon>
        <taxon>Fusobacteriati</taxon>
        <taxon>Fusobacteriota</taxon>
        <taxon>Fusobacteriia</taxon>
        <taxon>Fusobacteriales</taxon>
        <taxon>Leptotrichiaceae</taxon>
        <taxon>Leptotrichia</taxon>
    </lineage>
</organism>
<feature type="transmembrane region" description="Helical" evidence="1">
    <location>
        <begin position="147"/>
        <end position="165"/>
    </location>
</feature>
<proteinExistence type="predicted"/>
<dbReference type="Proteomes" id="UP000016626">
    <property type="component" value="Unassembled WGS sequence"/>
</dbReference>
<feature type="transmembrane region" description="Helical" evidence="1">
    <location>
        <begin position="121"/>
        <end position="137"/>
    </location>
</feature>
<evidence type="ECO:0000256" key="1">
    <source>
        <dbReference type="SAM" id="Phobius"/>
    </source>
</evidence>
<feature type="transmembrane region" description="Helical" evidence="1">
    <location>
        <begin position="62"/>
        <end position="81"/>
    </location>
</feature>
<feature type="transmembrane region" description="Helical" evidence="1">
    <location>
        <begin position="326"/>
        <end position="344"/>
    </location>
</feature>
<protein>
    <submittedName>
        <fullName evidence="2">Uncharacterized protein</fullName>
    </submittedName>
</protein>
<feature type="transmembrane region" description="Helical" evidence="1">
    <location>
        <begin position="531"/>
        <end position="556"/>
    </location>
</feature>
<feature type="transmembrane region" description="Helical" evidence="1">
    <location>
        <begin position="381"/>
        <end position="403"/>
    </location>
</feature>
<dbReference type="EMBL" id="AWVM01000111">
    <property type="protein sequence ID" value="ERK47913.1"/>
    <property type="molecule type" value="Genomic_DNA"/>
</dbReference>
<feature type="transmembrane region" description="Helical" evidence="1">
    <location>
        <begin position="12"/>
        <end position="35"/>
    </location>
</feature>
<dbReference type="eggNOG" id="ENOG502Z9FS">
    <property type="taxonomic scope" value="Bacteria"/>
</dbReference>
<keyword evidence="1" id="KW-0472">Membrane</keyword>
<feature type="transmembrane region" description="Helical" evidence="1">
    <location>
        <begin position="177"/>
        <end position="195"/>
    </location>
</feature>